<keyword evidence="4" id="KW-1185">Reference proteome</keyword>
<feature type="coiled-coil region" evidence="1">
    <location>
        <begin position="121"/>
        <end position="162"/>
    </location>
</feature>
<evidence type="ECO:0000256" key="1">
    <source>
        <dbReference type="SAM" id="Coils"/>
    </source>
</evidence>
<protein>
    <submittedName>
        <fullName evidence="3">Uncharacterized protein</fullName>
    </submittedName>
</protein>
<evidence type="ECO:0000313" key="3">
    <source>
        <dbReference type="EMBL" id="GMN67632.1"/>
    </source>
</evidence>
<name>A0AA88E3W7_FICCA</name>
<feature type="region of interest" description="Disordered" evidence="2">
    <location>
        <begin position="182"/>
        <end position="203"/>
    </location>
</feature>
<evidence type="ECO:0000256" key="2">
    <source>
        <dbReference type="SAM" id="MobiDB-lite"/>
    </source>
</evidence>
<accession>A0AA88E3W7</accession>
<organism evidence="3 4">
    <name type="scientific">Ficus carica</name>
    <name type="common">Common fig</name>
    <dbReference type="NCBI Taxonomy" id="3494"/>
    <lineage>
        <taxon>Eukaryota</taxon>
        <taxon>Viridiplantae</taxon>
        <taxon>Streptophyta</taxon>
        <taxon>Embryophyta</taxon>
        <taxon>Tracheophyta</taxon>
        <taxon>Spermatophyta</taxon>
        <taxon>Magnoliopsida</taxon>
        <taxon>eudicotyledons</taxon>
        <taxon>Gunneridae</taxon>
        <taxon>Pentapetalae</taxon>
        <taxon>rosids</taxon>
        <taxon>fabids</taxon>
        <taxon>Rosales</taxon>
        <taxon>Moraceae</taxon>
        <taxon>Ficeae</taxon>
        <taxon>Ficus</taxon>
    </lineage>
</organism>
<feature type="compositionally biased region" description="Polar residues" evidence="2">
    <location>
        <begin position="194"/>
        <end position="203"/>
    </location>
</feature>
<proteinExistence type="predicted"/>
<gene>
    <name evidence="3" type="ORF">TIFTF001_036690</name>
</gene>
<dbReference type="EMBL" id="BTGU01000479">
    <property type="protein sequence ID" value="GMN67632.1"/>
    <property type="molecule type" value="Genomic_DNA"/>
</dbReference>
<dbReference type="AlphaFoldDB" id="A0AA88E3W7"/>
<comment type="caution">
    <text evidence="3">The sequence shown here is derived from an EMBL/GenBank/DDBJ whole genome shotgun (WGS) entry which is preliminary data.</text>
</comment>
<reference evidence="3" key="1">
    <citation type="submission" date="2023-07" db="EMBL/GenBank/DDBJ databases">
        <title>draft genome sequence of fig (Ficus carica).</title>
        <authorList>
            <person name="Takahashi T."/>
            <person name="Nishimura K."/>
        </authorList>
    </citation>
    <scope>NUCLEOTIDE SEQUENCE</scope>
</reference>
<keyword evidence="1" id="KW-0175">Coiled coil</keyword>
<sequence length="203" mass="22666">MSVTCCRVSLERQTKNLGQPVSSLLTILDARPWSLARLTVKLQSRLVRPEEKVVTIVPPMPNPAVHYRARIVVTVDGACSIFGRSEVPWGVPTTSASGLQFGAQSHFNRMDNKVTELVTEVKRWRDAKKVVVRKAKKAEEQAFKAEEARKKAESELVSAQSEHSCYLQKVLLATFDQARQQAITTTRTPRSLKPVSSPNTRRG</sequence>
<dbReference type="Proteomes" id="UP001187192">
    <property type="component" value="Unassembled WGS sequence"/>
</dbReference>
<evidence type="ECO:0000313" key="4">
    <source>
        <dbReference type="Proteomes" id="UP001187192"/>
    </source>
</evidence>